<evidence type="ECO:0000313" key="2">
    <source>
        <dbReference type="EMBL" id="EJK62905.1"/>
    </source>
</evidence>
<feature type="region of interest" description="Disordered" evidence="1">
    <location>
        <begin position="76"/>
        <end position="154"/>
    </location>
</feature>
<reference evidence="2 3" key="1">
    <citation type="journal article" date="2012" name="Genome Biol.">
        <title>Genome and low-iron response of an oceanic diatom adapted to chronic iron limitation.</title>
        <authorList>
            <person name="Lommer M."/>
            <person name="Specht M."/>
            <person name="Roy A.S."/>
            <person name="Kraemer L."/>
            <person name="Andreson R."/>
            <person name="Gutowska M.A."/>
            <person name="Wolf J."/>
            <person name="Bergner S.V."/>
            <person name="Schilhabel M.B."/>
            <person name="Klostermeier U.C."/>
            <person name="Beiko R.G."/>
            <person name="Rosenstiel P."/>
            <person name="Hippler M."/>
            <person name="Laroche J."/>
        </authorList>
    </citation>
    <scope>NUCLEOTIDE SEQUENCE [LARGE SCALE GENOMIC DNA]</scope>
    <source>
        <strain evidence="2 3">CCMP1005</strain>
    </source>
</reference>
<protein>
    <submittedName>
        <fullName evidence="2">Uncharacterized protein</fullName>
    </submittedName>
</protein>
<gene>
    <name evidence="2" type="ORF">THAOC_16463</name>
</gene>
<dbReference type="Proteomes" id="UP000266841">
    <property type="component" value="Unassembled WGS sequence"/>
</dbReference>
<evidence type="ECO:0000313" key="3">
    <source>
        <dbReference type="Proteomes" id="UP000266841"/>
    </source>
</evidence>
<accession>K0SC26</accession>
<evidence type="ECO:0000256" key="1">
    <source>
        <dbReference type="SAM" id="MobiDB-lite"/>
    </source>
</evidence>
<organism evidence="2 3">
    <name type="scientific">Thalassiosira oceanica</name>
    <name type="common">Marine diatom</name>
    <dbReference type="NCBI Taxonomy" id="159749"/>
    <lineage>
        <taxon>Eukaryota</taxon>
        <taxon>Sar</taxon>
        <taxon>Stramenopiles</taxon>
        <taxon>Ochrophyta</taxon>
        <taxon>Bacillariophyta</taxon>
        <taxon>Coscinodiscophyceae</taxon>
        <taxon>Thalassiosirophycidae</taxon>
        <taxon>Thalassiosirales</taxon>
        <taxon>Thalassiosiraceae</taxon>
        <taxon>Thalassiosira</taxon>
    </lineage>
</organism>
<name>K0SC26_THAOC</name>
<dbReference type="AlphaFoldDB" id="K0SC26"/>
<proteinExistence type="predicted"/>
<dbReference type="EMBL" id="AGNL01018546">
    <property type="protein sequence ID" value="EJK62905.1"/>
    <property type="molecule type" value="Genomic_DNA"/>
</dbReference>
<feature type="compositionally biased region" description="Basic residues" evidence="1">
    <location>
        <begin position="91"/>
        <end position="110"/>
    </location>
</feature>
<comment type="caution">
    <text evidence="2">The sequence shown here is derived from an EMBL/GenBank/DDBJ whole genome shotgun (WGS) entry which is preliminary data.</text>
</comment>
<keyword evidence="3" id="KW-1185">Reference proteome</keyword>
<sequence length="405" mass="44526">MGSYVAKLLFRITPRSHQLPGIMSPSLCSRQRRRDPVLYVRSIGLEAALPSLLCLHWTCPSKRAIVSVVDMATPNRTAQRADEQQPLSPSHRGRSRTGARKLSGSRRCCRRKGEDDVPPNMTPVCDLEGSRESRRDAGPTYDRRRPTAPMPRVVDVLSPPQTAYAWISSTQRVYVSAVFPCPVKVLIRLPCALERARKGGVPVLLAGARGVPRHLRTEKGYVPCKYTSCCVCPGPITGNECRTEWKMMTSTMIVLYYATPECSQSHAIGESARSARICQALSSGPKIVDEAIRVTTEGGKTCWAEDLSEEVQAKSCKRRAVISPRIAMPPAERSLTQKEGRLIEKIEQNDMVEKPDLARSQEATDPIVLEAESGKDSRHVDGGALDIGALALGVLRAEGNREAIF</sequence>
<feature type="compositionally biased region" description="Basic and acidic residues" evidence="1">
    <location>
        <begin position="128"/>
        <end position="145"/>
    </location>
</feature>